<dbReference type="PROSITE" id="PS50075">
    <property type="entry name" value="CARRIER"/>
    <property type="match status" value="1"/>
</dbReference>
<dbReference type="InterPro" id="IPR020806">
    <property type="entry name" value="PKS_PP-bd"/>
</dbReference>
<dbReference type="Proteomes" id="UP001642484">
    <property type="component" value="Unassembled WGS sequence"/>
</dbReference>
<dbReference type="InterPro" id="IPR011990">
    <property type="entry name" value="TPR-like_helical_dom_sf"/>
</dbReference>
<protein>
    <recommendedName>
        <fullName evidence="3">Carrier domain-containing protein</fullName>
    </recommendedName>
</protein>
<gene>
    <name evidence="4" type="ORF">CCMP2556_LOCUS38111</name>
</gene>
<dbReference type="SUPFAM" id="SSF48452">
    <property type="entry name" value="TPR-like"/>
    <property type="match status" value="2"/>
</dbReference>
<feature type="domain" description="Carrier" evidence="3">
    <location>
        <begin position="688"/>
        <end position="764"/>
    </location>
</feature>
<name>A0ABP0PPB0_9DINO</name>
<dbReference type="SMART" id="SM00823">
    <property type="entry name" value="PKS_PP"/>
    <property type="match status" value="1"/>
</dbReference>
<evidence type="ECO:0000256" key="1">
    <source>
        <dbReference type="ARBA" id="ARBA00022450"/>
    </source>
</evidence>
<dbReference type="InterPro" id="IPR036736">
    <property type="entry name" value="ACP-like_sf"/>
</dbReference>
<dbReference type="EMBL" id="CAXAMN010023373">
    <property type="protein sequence ID" value="CAK9077303.1"/>
    <property type="molecule type" value="Genomic_DNA"/>
</dbReference>
<dbReference type="Pfam" id="PF00550">
    <property type="entry name" value="PP-binding"/>
    <property type="match status" value="1"/>
</dbReference>
<sequence>MADLGEIWEQAKRFQDRRVVELASQAIRRRSEIESLVGAAEALRLLVAAKLALLEDAIEVARAGLHSSALRTDARADALRLLALAEAVRGSSGAERQYSEAIAAAEKAFLFFMDHGDERHQVDASVALSHLHLLRGESGDLHLATQAAERAVASAGAWRVENGRQRGQALLARAHAAHATAQGDRRGAHAHEDELALRWADEALELAQELGDAPLEVEVRSSMAQWSARRSDAAATLLQAKEALDLLQELGASSHRQIALTRLAADAAVQLKDPQQGVRLCQQLVRLCRVEKAEVPGVFAALQLLRTLVAAQRWEEAKTTGHEILSFCQQKEDLLCEAQVLRLLLEAYRKSSASEMLSTWQRSLELVPLVPQVSTAVELLTEVLQASAPLKRPLEALPCAMQLQALAPMEVKAPLLMAMGSALFEGGALEECCRVAQDSARLAEELGDEGLSARALALVANAQVKLGKFSAARQNARRARRRFGEIGDHEEDVRMRLLVAKACLCQDERGRKQPKDAVREAQEAAKLAKELDEKNSELVVSSLVTLVEVLSEAQEWEKCQNASIELLRQYPEKEAFALFHAAKAQQKLGQAHLAKTYLERVSELAARDVASRSLLEEAQEMLAALGEISSRPQQDENAYPGRCLHCGAASCSCAKQQRGGHNGDGMLRPGPAMRKGFLTSTMLREEDEHLKQRIQELANILLALPSPEDVSLEVPLSELGLTSGAAVLLRDELQREVKHIRLPPTLFLDHPTIRAVLGYITGQVR</sequence>
<reference evidence="4 5" key="1">
    <citation type="submission" date="2024-02" db="EMBL/GenBank/DDBJ databases">
        <authorList>
            <person name="Chen Y."/>
            <person name="Shah S."/>
            <person name="Dougan E. K."/>
            <person name="Thang M."/>
            <person name="Chan C."/>
        </authorList>
    </citation>
    <scope>NUCLEOTIDE SEQUENCE [LARGE SCALE GENOMIC DNA]</scope>
</reference>
<evidence type="ECO:0000259" key="3">
    <source>
        <dbReference type="PROSITE" id="PS50075"/>
    </source>
</evidence>
<comment type="caution">
    <text evidence="4">The sequence shown here is derived from an EMBL/GenBank/DDBJ whole genome shotgun (WGS) entry which is preliminary data.</text>
</comment>
<keyword evidence="5" id="KW-1185">Reference proteome</keyword>
<organism evidence="4 5">
    <name type="scientific">Durusdinium trenchii</name>
    <dbReference type="NCBI Taxonomy" id="1381693"/>
    <lineage>
        <taxon>Eukaryota</taxon>
        <taxon>Sar</taxon>
        <taxon>Alveolata</taxon>
        <taxon>Dinophyceae</taxon>
        <taxon>Suessiales</taxon>
        <taxon>Symbiodiniaceae</taxon>
        <taxon>Durusdinium</taxon>
    </lineage>
</organism>
<dbReference type="SUPFAM" id="SSF47336">
    <property type="entry name" value="ACP-like"/>
    <property type="match status" value="1"/>
</dbReference>
<keyword evidence="2" id="KW-0597">Phosphoprotein</keyword>
<accession>A0ABP0PPB0</accession>
<evidence type="ECO:0000256" key="2">
    <source>
        <dbReference type="ARBA" id="ARBA00022553"/>
    </source>
</evidence>
<evidence type="ECO:0000313" key="4">
    <source>
        <dbReference type="EMBL" id="CAK9077303.1"/>
    </source>
</evidence>
<keyword evidence="1" id="KW-0596">Phosphopantetheine</keyword>
<dbReference type="InterPro" id="IPR009081">
    <property type="entry name" value="PP-bd_ACP"/>
</dbReference>
<dbReference type="Gene3D" id="1.10.1200.10">
    <property type="entry name" value="ACP-like"/>
    <property type="match status" value="1"/>
</dbReference>
<evidence type="ECO:0000313" key="5">
    <source>
        <dbReference type="Proteomes" id="UP001642484"/>
    </source>
</evidence>
<dbReference type="Gene3D" id="1.25.40.10">
    <property type="entry name" value="Tetratricopeptide repeat domain"/>
    <property type="match status" value="2"/>
</dbReference>
<proteinExistence type="predicted"/>